<dbReference type="EMBL" id="CH476617">
    <property type="protein sequence ID" value="EEP80025.1"/>
    <property type="molecule type" value="Genomic_DNA"/>
</dbReference>
<feature type="region of interest" description="Disordered" evidence="7">
    <location>
        <begin position="126"/>
        <end position="167"/>
    </location>
</feature>
<dbReference type="PANTHER" id="PTHR12223">
    <property type="entry name" value="VESICULAR MANNOSE-BINDING LECTIN"/>
    <property type="match status" value="1"/>
</dbReference>
<keyword evidence="5 8" id="KW-0472">Membrane</keyword>
<dbReference type="InterPro" id="IPR013320">
    <property type="entry name" value="ConA-like_dom_sf"/>
</dbReference>
<accession>C4JUR4</accession>
<dbReference type="Gene3D" id="2.60.120.200">
    <property type="match status" value="1"/>
</dbReference>
<evidence type="ECO:0000313" key="10">
    <source>
        <dbReference type="EMBL" id="EEP80025.1"/>
    </source>
</evidence>
<proteinExistence type="predicted"/>
<dbReference type="GeneID" id="8441181"/>
<feature type="coiled-coil region" evidence="6">
    <location>
        <begin position="168"/>
        <end position="233"/>
    </location>
</feature>
<evidence type="ECO:0000256" key="2">
    <source>
        <dbReference type="ARBA" id="ARBA00022692"/>
    </source>
</evidence>
<dbReference type="GO" id="GO:0005793">
    <property type="term" value="C:endoplasmic reticulum-Golgi intermediate compartment"/>
    <property type="evidence" value="ECO:0007669"/>
    <property type="project" value="TreeGrafter"/>
</dbReference>
<dbReference type="KEGG" id="ure:UREG_04867"/>
<keyword evidence="4 8" id="KW-1133">Transmembrane helix</keyword>
<evidence type="ECO:0000256" key="7">
    <source>
        <dbReference type="SAM" id="MobiDB-lite"/>
    </source>
</evidence>
<evidence type="ECO:0000313" key="11">
    <source>
        <dbReference type="Proteomes" id="UP000002058"/>
    </source>
</evidence>
<dbReference type="VEuPathDB" id="FungiDB:UREG_04867"/>
<sequence length="308" mass="34628">MEEMIVGTHGIYDAPRFDGLGITIDSSQGRGMVRGFLNDGTTDYKSHRNVDSLAFGHCEYNYRNLGRPSQITIKQTGFSFEVSVDGRSCFQTKKVFLPKGNVFGISASSTDNPDSFEVFKFHLSHPQSDSGNAAKNQRSHQAQKPPVQKSGNNQQASHDGVSGVQSEIKDIQDRLQRLSGATDRLLNELASLSKKFDDRHQEMSHSAANRDQVSSVDQRIMRLERMVESVQKDLASKNYEVHFTKLEQALHHSHSGLLENLHDSSHRILSSAPRMGFFIFLIVGLQVSLAGAYIFYKRRRSHMPKKFL</sequence>
<feature type="transmembrane region" description="Helical" evidence="8">
    <location>
        <begin position="275"/>
        <end position="296"/>
    </location>
</feature>
<dbReference type="STRING" id="336963.C4JUR4"/>
<evidence type="ECO:0000256" key="6">
    <source>
        <dbReference type="SAM" id="Coils"/>
    </source>
</evidence>
<dbReference type="GO" id="GO:0006888">
    <property type="term" value="P:endoplasmic reticulum to Golgi vesicle-mediated transport"/>
    <property type="evidence" value="ECO:0007669"/>
    <property type="project" value="TreeGrafter"/>
</dbReference>
<evidence type="ECO:0000256" key="1">
    <source>
        <dbReference type="ARBA" id="ARBA00004479"/>
    </source>
</evidence>
<dbReference type="AlphaFoldDB" id="C4JUR4"/>
<dbReference type="Pfam" id="PF03388">
    <property type="entry name" value="Lectin_leg-like"/>
    <property type="match status" value="1"/>
</dbReference>
<name>C4JUR4_UNCRE</name>
<evidence type="ECO:0000256" key="5">
    <source>
        <dbReference type="ARBA" id="ARBA00023136"/>
    </source>
</evidence>
<dbReference type="PANTHER" id="PTHR12223:SF28">
    <property type="entry name" value="LECTIN, MANNOSE BINDING 1 LIKE"/>
    <property type="match status" value="1"/>
</dbReference>
<dbReference type="GO" id="GO:0005789">
    <property type="term" value="C:endoplasmic reticulum membrane"/>
    <property type="evidence" value="ECO:0007669"/>
    <property type="project" value="TreeGrafter"/>
</dbReference>
<reference evidence="11" key="1">
    <citation type="journal article" date="2009" name="Genome Res.">
        <title>Comparative genomic analyses of the human fungal pathogens Coccidioides and their relatives.</title>
        <authorList>
            <person name="Sharpton T.J."/>
            <person name="Stajich J.E."/>
            <person name="Rounsley S.D."/>
            <person name="Gardner M.J."/>
            <person name="Wortman J.R."/>
            <person name="Jordar V.S."/>
            <person name="Maiti R."/>
            <person name="Kodira C.D."/>
            <person name="Neafsey D.E."/>
            <person name="Zeng Q."/>
            <person name="Hung C.-Y."/>
            <person name="McMahan C."/>
            <person name="Muszewska A."/>
            <person name="Grynberg M."/>
            <person name="Mandel M.A."/>
            <person name="Kellner E.M."/>
            <person name="Barker B.M."/>
            <person name="Galgiani J.N."/>
            <person name="Orbach M.J."/>
            <person name="Kirkland T.N."/>
            <person name="Cole G.T."/>
            <person name="Henn M.R."/>
            <person name="Birren B.W."/>
            <person name="Taylor J.W."/>
        </authorList>
    </citation>
    <scope>NUCLEOTIDE SEQUENCE [LARGE SCALE GENOMIC DNA]</scope>
    <source>
        <strain evidence="11">UAMH 1704</strain>
    </source>
</reference>
<dbReference type="OMA" id="WSAEFQF"/>
<dbReference type="SUPFAM" id="SSF49899">
    <property type="entry name" value="Concanavalin A-like lectins/glucanases"/>
    <property type="match status" value="1"/>
</dbReference>
<dbReference type="OrthoDB" id="10265193at2759"/>
<keyword evidence="2 8" id="KW-0812">Transmembrane</keyword>
<feature type="domain" description="L-type lectin-like" evidence="9">
    <location>
        <begin position="1"/>
        <end position="126"/>
    </location>
</feature>
<feature type="compositionally biased region" description="Polar residues" evidence="7">
    <location>
        <begin position="126"/>
        <end position="142"/>
    </location>
</feature>
<dbReference type="FunCoup" id="C4JUR4">
    <property type="interactions" value="123"/>
</dbReference>
<dbReference type="GO" id="GO:0030134">
    <property type="term" value="C:COPII-coated ER to Golgi transport vesicle"/>
    <property type="evidence" value="ECO:0007669"/>
    <property type="project" value="TreeGrafter"/>
</dbReference>
<dbReference type="InterPro" id="IPR005052">
    <property type="entry name" value="Lectin_leg"/>
</dbReference>
<dbReference type="GO" id="GO:0000139">
    <property type="term" value="C:Golgi membrane"/>
    <property type="evidence" value="ECO:0007669"/>
    <property type="project" value="TreeGrafter"/>
</dbReference>
<comment type="subcellular location">
    <subcellularLocation>
        <location evidence="1">Membrane</location>
        <topology evidence="1">Single-pass type I membrane protein</topology>
    </subcellularLocation>
</comment>
<dbReference type="Proteomes" id="UP000002058">
    <property type="component" value="Unassembled WGS sequence"/>
</dbReference>
<dbReference type="PROSITE" id="PS51328">
    <property type="entry name" value="L_LECTIN_LIKE"/>
    <property type="match status" value="1"/>
</dbReference>
<keyword evidence="3" id="KW-0732">Signal</keyword>
<evidence type="ECO:0000256" key="3">
    <source>
        <dbReference type="ARBA" id="ARBA00022729"/>
    </source>
</evidence>
<organism evidence="10 11">
    <name type="scientific">Uncinocarpus reesii (strain UAMH 1704)</name>
    <dbReference type="NCBI Taxonomy" id="336963"/>
    <lineage>
        <taxon>Eukaryota</taxon>
        <taxon>Fungi</taxon>
        <taxon>Dikarya</taxon>
        <taxon>Ascomycota</taxon>
        <taxon>Pezizomycotina</taxon>
        <taxon>Eurotiomycetes</taxon>
        <taxon>Eurotiomycetidae</taxon>
        <taxon>Onygenales</taxon>
        <taxon>Onygenaceae</taxon>
        <taxon>Uncinocarpus</taxon>
    </lineage>
</organism>
<dbReference type="InterPro" id="IPR051136">
    <property type="entry name" value="Intracellular_Lectin-GPT"/>
</dbReference>
<dbReference type="HOGENOM" id="CLU_053733_0_0_1"/>
<evidence type="ECO:0000256" key="8">
    <source>
        <dbReference type="SAM" id="Phobius"/>
    </source>
</evidence>
<keyword evidence="11" id="KW-1185">Reference proteome</keyword>
<dbReference type="GO" id="GO:0005537">
    <property type="term" value="F:D-mannose binding"/>
    <property type="evidence" value="ECO:0007669"/>
    <property type="project" value="TreeGrafter"/>
</dbReference>
<evidence type="ECO:0000256" key="4">
    <source>
        <dbReference type="ARBA" id="ARBA00022989"/>
    </source>
</evidence>
<gene>
    <name evidence="10" type="ORF">UREG_04867</name>
</gene>
<dbReference type="RefSeq" id="XP_002584178.1">
    <property type="nucleotide sequence ID" value="XM_002584132.1"/>
</dbReference>
<evidence type="ECO:0000259" key="9">
    <source>
        <dbReference type="PROSITE" id="PS51328"/>
    </source>
</evidence>
<protein>
    <recommendedName>
        <fullName evidence="9">L-type lectin-like domain-containing protein</fullName>
    </recommendedName>
</protein>
<keyword evidence="6" id="KW-0175">Coiled coil</keyword>
<dbReference type="eggNOG" id="KOG3839">
    <property type="taxonomic scope" value="Eukaryota"/>
</dbReference>
<dbReference type="InParanoid" id="C4JUR4"/>